<proteinExistence type="predicted"/>
<dbReference type="RefSeq" id="WP_188550754.1">
    <property type="nucleotide sequence ID" value="NZ_BMFY01000008.1"/>
</dbReference>
<evidence type="ECO:0000256" key="1">
    <source>
        <dbReference type="SAM" id="MobiDB-lite"/>
    </source>
</evidence>
<organism evidence="3 4">
    <name type="scientific">Sediminivirga luteola</name>
    <dbReference type="NCBI Taxonomy" id="1774748"/>
    <lineage>
        <taxon>Bacteria</taxon>
        <taxon>Bacillati</taxon>
        <taxon>Actinomycetota</taxon>
        <taxon>Actinomycetes</taxon>
        <taxon>Micrococcales</taxon>
        <taxon>Brevibacteriaceae</taxon>
        <taxon>Sediminivirga</taxon>
    </lineage>
</organism>
<dbReference type="PROSITE" id="PS51257">
    <property type="entry name" value="PROKAR_LIPOPROTEIN"/>
    <property type="match status" value="1"/>
</dbReference>
<dbReference type="EMBL" id="BMFY01000008">
    <property type="protein sequence ID" value="GGA16850.1"/>
    <property type="molecule type" value="Genomic_DNA"/>
</dbReference>
<protein>
    <recommendedName>
        <fullName evidence="2">DUF1541 domain-containing protein</fullName>
    </recommendedName>
</protein>
<evidence type="ECO:0000313" key="4">
    <source>
        <dbReference type="Proteomes" id="UP000616114"/>
    </source>
</evidence>
<dbReference type="Pfam" id="PF07563">
    <property type="entry name" value="DUF1541"/>
    <property type="match status" value="2"/>
</dbReference>
<name>A0A8J2TYN8_9MICO</name>
<keyword evidence="4" id="KW-1185">Reference proteome</keyword>
<dbReference type="Proteomes" id="UP000616114">
    <property type="component" value="Unassembled WGS sequence"/>
</dbReference>
<feature type="domain" description="DUF1541" evidence="2">
    <location>
        <begin position="78"/>
        <end position="129"/>
    </location>
</feature>
<dbReference type="AlphaFoldDB" id="A0A8J2TYN8"/>
<accession>A0A8J2TYN8</accession>
<gene>
    <name evidence="3" type="primary">ydhK</name>
    <name evidence="3" type="ORF">GCM10011333_19900</name>
</gene>
<evidence type="ECO:0000259" key="2">
    <source>
        <dbReference type="Pfam" id="PF07563"/>
    </source>
</evidence>
<feature type="compositionally biased region" description="Basic and acidic residues" evidence="1">
    <location>
        <begin position="48"/>
        <end position="59"/>
    </location>
</feature>
<feature type="region of interest" description="Disordered" evidence="1">
    <location>
        <begin position="36"/>
        <end position="75"/>
    </location>
</feature>
<dbReference type="Gene3D" id="2.30.30.1210">
    <property type="entry name" value="Domain of unknown function DUF1541"/>
    <property type="match status" value="1"/>
</dbReference>
<reference evidence="3" key="1">
    <citation type="journal article" date="2014" name="Int. J. Syst. Evol. Microbiol.">
        <title>Complete genome sequence of Corynebacterium casei LMG S-19264T (=DSM 44701T), isolated from a smear-ripened cheese.</title>
        <authorList>
            <consortium name="US DOE Joint Genome Institute (JGI-PGF)"/>
            <person name="Walter F."/>
            <person name="Albersmeier A."/>
            <person name="Kalinowski J."/>
            <person name="Ruckert C."/>
        </authorList>
    </citation>
    <scope>NUCLEOTIDE SEQUENCE</scope>
    <source>
        <strain evidence="3">CGMCC 1.12785</strain>
    </source>
</reference>
<evidence type="ECO:0000313" key="3">
    <source>
        <dbReference type="EMBL" id="GGA16850.1"/>
    </source>
</evidence>
<feature type="domain" description="DUF1541" evidence="2">
    <location>
        <begin position="142"/>
        <end position="191"/>
    </location>
</feature>
<dbReference type="InterPro" id="IPR011438">
    <property type="entry name" value="DUF1541"/>
</dbReference>
<reference evidence="3" key="2">
    <citation type="submission" date="2020-09" db="EMBL/GenBank/DDBJ databases">
        <authorList>
            <person name="Sun Q."/>
            <person name="Zhou Y."/>
        </authorList>
    </citation>
    <scope>NUCLEOTIDE SEQUENCE</scope>
    <source>
        <strain evidence="3">CGMCC 1.12785</strain>
    </source>
</reference>
<sequence>MMTRHTDQLPARRLGAIVGAGLLSVAVLLTGCAAEDTDEDPPAGASQDHGEHGGMDHPADGGPVPEGMTEATDPTYPVGTEVTLTADHMAGMDGAAATIVGAYDTYTYAVDYTPTTGGDPITDHRWVVQEEVADAGDERLPDGSEVTLAAAHMEGMDGARATIVSSTEETVYVVDVEAGGMTMTNHKWVVESEIQPAP</sequence>
<comment type="caution">
    <text evidence="3">The sequence shown here is derived from an EMBL/GenBank/DDBJ whole genome shotgun (WGS) entry which is preliminary data.</text>
</comment>